<keyword evidence="3" id="KW-1185">Reference proteome</keyword>
<gene>
    <name evidence="2" type="ORF">KC01_LOCUS31203</name>
</gene>
<evidence type="ECO:0000313" key="2">
    <source>
        <dbReference type="EMBL" id="CAL1603527.1"/>
    </source>
</evidence>
<name>A0AAV2LMG8_KNICA</name>
<accession>A0AAV2LMG8</accession>
<feature type="region of interest" description="Disordered" evidence="1">
    <location>
        <begin position="21"/>
        <end position="45"/>
    </location>
</feature>
<evidence type="ECO:0000313" key="3">
    <source>
        <dbReference type="Proteomes" id="UP001497482"/>
    </source>
</evidence>
<sequence>MVWMFLFESQVVQYKQGNSWPHRASASLSAPGHMLRPPLRSHNAPVLSPAPTLSCSAHSVLHLSQRSSL</sequence>
<protein>
    <submittedName>
        <fullName evidence="2">Uncharacterized protein</fullName>
    </submittedName>
</protein>
<evidence type="ECO:0000256" key="1">
    <source>
        <dbReference type="SAM" id="MobiDB-lite"/>
    </source>
</evidence>
<reference evidence="2 3" key="1">
    <citation type="submission" date="2024-04" db="EMBL/GenBank/DDBJ databases">
        <authorList>
            <person name="Waldvogel A.-M."/>
            <person name="Schoenle A."/>
        </authorList>
    </citation>
    <scope>NUCLEOTIDE SEQUENCE [LARGE SCALE GENOMIC DNA]</scope>
</reference>
<dbReference type="EMBL" id="OZ035826">
    <property type="protein sequence ID" value="CAL1603527.1"/>
    <property type="molecule type" value="Genomic_DNA"/>
</dbReference>
<dbReference type="AlphaFoldDB" id="A0AAV2LMG8"/>
<proteinExistence type="predicted"/>
<dbReference type="Proteomes" id="UP001497482">
    <property type="component" value="Chromosome 4"/>
</dbReference>
<organism evidence="2 3">
    <name type="scientific">Knipowitschia caucasica</name>
    <name type="common">Caucasian dwarf goby</name>
    <name type="synonym">Pomatoschistus caucasicus</name>
    <dbReference type="NCBI Taxonomy" id="637954"/>
    <lineage>
        <taxon>Eukaryota</taxon>
        <taxon>Metazoa</taxon>
        <taxon>Chordata</taxon>
        <taxon>Craniata</taxon>
        <taxon>Vertebrata</taxon>
        <taxon>Euteleostomi</taxon>
        <taxon>Actinopterygii</taxon>
        <taxon>Neopterygii</taxon>
        <taxon>Teleostei</taxon>
        <taxon>Neoteleostei</taxon>
        <taxon>Acanthomorphata</taxon>
        <taxon>Gobiaria</taxon>
        <taxon>Gobiiformes</taxon>
        <taxon>Gobioidei</taxon>
        <taxon>Gobiidae</taxon>
        <taxon>Gobiinae</taxon>
        <taxon>Knipowitschia</taxon>
    </lineage>
</organism>